<gene>
    <name evidence="5" type="ordered locus">Hoch_1311</name>
</gene>
<evidence type="ECO:0000313" key="5">
    <source>
        <dbReference type="EMBL" id="ACY13869.1"/>
    </source>
</evidence>
<dbReference type="Pfam" id="PF00856">
    <property type="entry name" value="SET"/>
    <property type="match status" value="1"/>
</dbReference>
<dbReference type="PANTHER" id="PTHR12350:SF19">
    <property type="entry name" value="SET DOMAIN-CONTAINING PROTEIN"/>
    <property type="match status" value="1"/>
</dbReference>
<evidence type="ECO:0000313" key="6">
    <source>
        <dbReference type="Proteomes" id="UP000001880"/>
    </source>
</evidence>
<dbReference type="InterPro" id="IPR003616">
    <property type="entry name" value="Post-SET_dom"/>
</dbReference>
<evidence type="ECO:0000256" key="2">
    <source>
        <dbReference type="ARBA" id="ARBA00022691"/>
    </source>
</evidence>
<dbReference type="AlphaFoldDB" id="D0LTH4"/>
<dbReference type="STRING" id="502025.Hoch_1311"/>
<dbReference type="InterPro" id="IPR053201">
    <property type="entry name" value="Flavunoidine_N-MTase"/>
</dbReference>
<protein>
    <recommendedName>
        <fullName evidence="7">Nuclear protein SET</fullName>
    </recommendedName>
</protein>
<dbReference type="SUPFAM" id="SSF82199">
    <property type="entry name" value="SET domain"/>
    <property type="match status" value="1"/>
</dbReference>
<sequence>MIALCAFAAGECVMVGKASAVVAKPTVYSVQVGNERHVELAEPATYSNHGCNPNCGLRDNEFGAYDFIAMRPIARGEEILWDYAMSEYELSAPFECRCGARACRGRVSGFRNLSAEHVASFGDLYANYLRSLT</sequence>
<dbReference type="EMBL" id="CP001804">
    <property type="protein sequence ID" value="ACY13869.1"/>
    <property type="molecule type" value="Genomic_DNA"/>
</dbReference>
<keyword evidence="6" id="KW-1185">Reference proteome</keyword>
<accession>D0LTH4</accession>
<dbReference type="GO" id="GO:0016740">
    <property type="term" value="F:transferase activity"/>
    <property type="evidence" value="ECO:0007669"/>
    <property type="project" value="UniProtKB-KW"/>
</dbReference>
<dbReference type="Gene3D" id="2.170.270.10">
    <property type="entry name" value="SET domain"/>
    <property type="match status" value="1"/>
</dbReference>
<dbReference type="PROSITE" id="PS50868">
    <property type="entry name" value="POST_SET"/>
    <property type="match status" value="1"/>
</dbReference>
<evidence type="ECO:0008006" key="7">
    <source>
        <dbReference type="Google" id="ProtNLM"/>
    </source>
</evidence>
<dbReference type="KEGG" id="hoh:Hoch_1311"/>
<dbReference type="eggNOG" id="COG2940">
    <property type="taxonomic scope" value="Bacteria"/>
</dbReference>
<reference evidence="5 6" key="1">
    <citation type="journal article" date="2010" name="Stand. Genomic Sci.">
        <title>Complete genome sequence of Haliangium ochraceum type strain (SMP-2).</title>
        <authorList>
            <consortium name="US DOE Joint Genome Institute (JGI-PGF)"/>
            <person name="Ivanova N."/>
            <person name="Daum C."/>
            <person name="Lang E."/>
            <person name="Abt B."/>
            <person name="Kopitz M."/>
            <person name="Saunders E."/>
            <person name="Lapidus A."/>
            <person name="Lucas S."/>
            <person name="Glavina Del Rio T."/>
            <person name="Nolan M."/>
            <person name="Tice H."/>
            <person name="Copeland A."/>
            <person name="Cheng J.F."/>
            <person name="Chen F."/>
            <person name="Bruce D."/>
            <person name="Goodwin L."/>
            <person name="Pitluck S."/>
            <person name="Mavromatis K."/>
            <person name="Pati A."/>
            <person name="Mikhailova N."/>
            <person name="Chen A."/>
            <person name="Palaniappan K."/>
            <person name="Land M."/>
            <person name="Hauser L."/>
            <person name="Chang Y.J."/>
            <person name="Jeffries C.D."/>
            <person name="Detter J.C."/>
            <person name="Brettin T."/>
            <person name="Rohde M."/>
            <person name="Goker M."/>
            <person name="Bristow J."/>
            <person name="Markowitz V."/>
            <person name="Eisen J.A."/>
            <person name="Hugenholtz P."/>
            <person name="Kyrpides N.C."/>
            <person name="Klenk H.P."/>
        </authorList>
    </citation>
    <scope>NUCLEOTIDE SEQUENCE [LARGE SCALE GENOMIC DNA]</scope>
    <source>
        <strain evidence="6">DSM 14365 / CIP 107738 / JCM 11303 / AJ 13395 / SMP-2</strain>
    </source>
</reference>
<organism evidence="5 6">
    <name type="scientific">Haliangium ochraceum (strain DSM 14365 / JCM 11303 / SMP-2)</name>
    <dbReference type="NCBI Taxonomy" id="502025"/>
    <lineage>
        <taxon>Bacteria</taxon>
        <taxon>Pseudomonadati</taxon>
        <taxon>Myxococcota</taxon>
        <taxon>Polyangia</taxon>
        <taxon>Haliangiales</taxon>
        <taxon>Kofleriaceae</taxon>
        <taxon>Haliangium</taxon>
    </lineage>
</organism>
<evidence type="ECO:0000259" key="4">
    <source>
        <dbReference type="PROSITE" id="PS50868"/>
    </source>
</evidence>
<dbReference type="InterPro" id="IPR046341">
    <property type="entry name" value="SET_dom_sf"/>
</dbReference>
<dbReference type="InterPro" id="IPR001214">
    <property type="entry name" value="SET_dom"/>
</dbReference>
<keyword evidence="2" id="KW-0949">S-adenosyl-L-methionine</keyword>
<dbReference type="PANTHER" id="PTHR12350">
    <property type="entry name" value="HISTONE-LYSINE N-METHYLTRANSFERASE-RELATED"/>
    <property type="match status" value="1"/>
</dbReference>
<dbReference type="HOGENOM" id="CLU_073382_2_0_7"/>
<keyword evidence="1" id="KW-0808">Transferase</keyword>
<dbReference type="Proteomes" id="UP000001880">
    <property type="component" value="Chromosome"/>
</dbReference>
<feature type="domain" description="SET" evidence="3">
    <location>
        <begin position="1"/>
        <end position="84"/>
    </location>
</feature>
<evidence type="ECO:0000259" key="3">
    <source>
        <dbReference type="PROSITE" id="PS50280"/>
    </source>
</evidence>
<dbReference type="PROSITE" id="PS50280">
    <property type="entry name" value="SET"/>
    <property type="match status" value="1"/>
</dbReference>
<proteinExistence type="predicted"/>
<name>D0LTH4_HALO1</name>
<feature type="domain" description="Post-SET" evidence="4">
    <location>
        <begin position="92"/>
        <end position="108"/>
    </location>
</feature>
<evidence type="ECO:0000256" key="1">
    <source>
        <dbReference type="ARBA" id="ARBA00022679"/>
    </source>
</evidence>